<keyword evidence="6 14" id="KW-0812">Transmembrane</keyword>
<dbReference type="InterPro" id="IPR022920">
    <property type="entry name" value="Disulphide_bond_form_DsbB"/>
</dbReference>
<dbReference type="GO" id="GO:0015035">
    <property type="term" value="F:protein-disulfide reductase activity"/>
    <property type="evidence" value="ECO:0007669"/>
    <property type="project" value="UniProtKB-UniRule"/>
</dbReference>
<comment type="caution">
    <text evidence="16">The sequence shown here is derived from an EMBL/GenBank/DDBJ whole genome shotgun (WGS) entry which is preliminary data.</text>
</comment>
<keyword evidence="5" id="KW-0997">Cell inner membrane</keyword>
<evidence type="ECO:0000256" key="6">
    <source>
        <dbReference type="ARBA" id="ARBA00022692"/>
    </source>
</evidence>
<feature type="topological domain" description="Periplasmic" evidence="14">
    <location>
        <begin position="27"/>
        <end position="44"/>
    </location>
</feature>
<dbReference type="PANTHER" id="PTHR36570:SF3">
    <property type="entry name" value="DISULFIDE BOND FORMATION PROTEIN B"/>
    <property type="match status" value="1"/>
</dbReference>
<evidence type="ECO:0000256" key="11">
    <source>
        <dbReference type="ARBA" id="ARBA00023157"/>
    </source>
</evidence>
<keyword evidence="3 14" id="KW-0813">Transport</keyword>
<comment type="function">
    <text evidence="14">Required for disulfide bond formation in some periplasmic proteins. Acts by oxidizing the DsbA protein.</text>
</comment>
<name>A0A9J6RIY5_9GAMM</name>
<organism evidence="16 17">
    <name type="scientific">Dasania phycosphaerae</name>
    <dbReference type="NCBI Taxonomy" id="2950436"/>
    <lineage>
        <taxon>Bacteria</taxon>
        <taxon>Pseudomonadati</taxon>
        <taxon>Pseudomonadota</taxon>
        <taxon>Gammaproteobacteria</taxon>
        <taxon>Cellvibrionales</taxon>
        <taxon>Spongiibacteraceae</taxon>
        <taxon>Dasania</taxon>
    </lineage>
</organism>
<dbReference type="InterPro" id="IPR023380">
    <property type="entry name" value="DsbB-like_sf"/>
</dbReference>
<evidence type="ECO:0000313" key="17">
    <source>
        <dbReference type="Proteomes" id="UP001069090"/>
    </source>
</evidence>
<feature type="transmembrane region" description="Helical" evidence="15">
    <location>
        <begin position="12"/>
        <end position="34"/>
    </location>
</feature>
<feature type="transmembrane region" description="Helical" evidence="15">
    <location>
        <begin position="65"/>
        <end position="86"/>
    </location>
</feature>
<evidence type="ECO:0000313" key="16">
    <source>
        <dbReference type="EMBL" id="MCZ0864654.1"/>
    </source>
</evidence>
<comment type="caution">
    <text evidence="14">Lacks conserved residue(s) required for the propagation of feature annotation.</text>
</comment>
<evidence type="ECO:0000256" key="2">
    <source>
        <dbReference type="ARBA" id="ARBA00008823"/>
    </source>
</evidence>
<dbReference type="HAMAP" id="MF_00286">
    <property type="entry name" value="DsbB"/>
    <property type="match status" value="1"/>
</dbReference>
<evidence type="ECO:0000256" key="7">
    <source>
        <dbReference type="ARBA" id="ARBA00022982"/>
    </source>
</evidence>
<keyword evidence="13 14" id="KW-0676">Redox-active center</keyword>
<dbReference type="Pfam" id="PF02600">
    <property type="entry name" value="DsbB"/>
    <property type="match status" value="1"/>
</dbReference>
<dbReference type="RefSeq" id="WP_258330805.1">
    <property type="nucleotide sequence ID" value="NZ_JAPTGG010000003.1"/>
</dbReference>
<dbReference type="GO" id="GO:0006457">
    <property type="term" value="P:protein folding"/>
    <property type="evidence" value="ECO:0007669"/>
    <property type="project" value="InterPro"/>
</dbReference>
<keyword evidence="10 14" id="KW-0472">Membrane</keyword>
<evidence type="ECO:0000256" key="12">
    <source>
        <dbReference type="ARBA" id="ARBA00023186"/>
    </source>
</evidence>
<dbReference type="AlphaFoldDB" id="A0A9J6RIY5"/>
<feature type="transmembrane region" description="Helical" evidence="15">
    <location>
        <begin position="40"/>
        <end position="58"/>
    </location>
</feature>
<evidence type="ECO:0000256" key="5">
    <source>
        <dbReference type="ARBA" id="ARBA00022519"/>
    </source>
</evidence>
<dbReference type="Proteomes" id="UP001069090">
    <property type="component" value="Unassembled WGS sequence"/>
</dbReference>
<evidence type="ECO:0000256" key="1">
    <source>
        <dbReference type="ARBA" id="ARBA00004429"/>
    </source>
</evidence>
<evidence type="ECO:0000256" key="4">
    <source>
        <dbReference type="ARBA" id="ARBA00022475"/>
    </source>
</evidence>
<sequence>MIASSPRHINIFFLVSVIGLMGYGLYSQYVMGLIPCPLCMTQRIAYCLIGAFALIAIIDNQRYKIYSALILLASLGGLAAAGRQVWMQHLPPELVPACGPSLEYMLETFPFAEALKMLVLGDGNCAEVDWSFIGLSMAEWSLAWFVGFFGLALWQLLRKQPSAA</sequence>
<proteinExistence type="inferred from homology"/>
<keyword evidence="17" id="KW-1185">Reference proteome</keyword>
<evidence type="ECO:0000256" key="3">
    <source>
        <dbReference type="ARBA" id="ARBA00022448"/>
    </source>
</evidence>
<gene>
    <name evidence="14" type="primary">dsbB</name>
    <name evidence="16" type="ORF">O0V09_05550</name>
</gene>
<keyword evidence="7 14" id="KW-0249">Electron transport</keyword>
<comment type="subcellular location">
    <subcellularLocation>
        <location evidence="1">Cell inner membrane</location>
        <topology evidence="1">Multi-pass membrane protein</topology>
    </subcellularLocation>
    <subcellularLocation>
        <location evidence="14">Cell membrane</location>
        <topology evidence="14">Multi-pass membrane protein</topology>
    </subcellularLocation>
</comment>
<reference evidence="16 17" key="1">
    <citation type="submission" date="2022-12" db="EMBL/GenBank/DDBJ databases">
        <title>Dasania phycosphaerae sp. nov., isolated from particulate material of the south coast of Korea.</title>
        <authorList>
            <person name="Jiang Y."/>
        </authorList>
    </citation>
    <scope>NUCLEOTIDE SEQUENCE [LARGE SCALE GENOMIC DNA]</scope>
    <source>
        <strain evidence="16 17">GY-19</strain>
    </source>
</reference>
<dbReference type="PANTHER" id="PTHR36570">
    <property type="entry name" value="DISULFIDE BOND FORMATION PROTEIN B"/>
    <property type="match status" value="1"/>
</dbReference>
<dbReference type="GO" id="GO:0009055">
    <property type="term" value="F:electron transfer activity"/>
    <property type="evidence" value="ECO:0007669"/>
    <property type="project" value="UniProtKB-UniRule"/>
</dbReference>
<keyword evidence="8 14" id="KW-1133">Transmembrane helix</keyword>
<accession>A0A9J6RIY5</accession>
<keyword evidence="4 14" id="KW-1003">Cell membrane</keyword>
<feature type="transmembrane region" description="Helical" evidence="15">
    <location>
        <begin position="140"/>
        <end position="157"/>
    </location>
</feature>
<feature type="disulfide bond" description="Redox-active" evidence="14">
    <location>
        <begin position="36"/>
        <end position="39"/>
    </location>
</feature>
<evidence type="ECO:0000256" key="13">
    <source>
        <dbReference type="ARBA" id="ARBA00023284"/>
    </source>
</evidence>
<keyword evidence="12 14" id="KW-0143">Chaperone</keyword>
<dbReference type="InterPro" id="IPR050183">
    <property type="entry name" value="DsbB"/>
</dbReference>
<dbReference type="Gene3D" id="1.20.1550.10">
    <property type="entry name" value="DsbB-like"/>
    <property type="match status" value="1"/>
</dbReference>
<dbReference type="SUPFAM" id="SSF158442">
    <property type="entry name" value="DsbB-like"/>
    <property type="match status" value="1"/>
</dbReference>
<feature type="topological domain" description="Cytoplasmic" evidence="14">
    <location>
        <begin position="1"/>
        <end position="9"/>
    </location>
</feature>
<dbReference type="EMBL" id="JAPTGG010000003">
    <property type="protein sequence ID" value="MCZ0864654.1"/>
    <property type="molecule type" value="Genomic_DNA"/>
</dbReference>
<evidence type="ECO:0000256" key="9">
    <source>
        <dbReference type="ARBA" id="ARBA00023002"/>
    </source>
</evidence>
<protein>
    <recommendedName>
        <fullName evidence="14">Disulfide bond formation protein B</fullName>
    </recommendedName>
    <alternativeName>
        <fullName evidence="14">Disulfide oxidoreductase</fullName>
    </alternativeName>
</protein>
<keyword evidence="9 14" id="KW-0560">Oxidoreductase</keyword>
<feature type="topological domain" description="Cytoplasmic" evidence="14">
    <location>
        <begin position="159"/>
        <end position="164"/>
    </location>
</feature>
<evidence type="ECO:0000256" key="10">
    <source>
        <dbReference type="ARBA" id="ARBA00023136"/>
    </source>
</evidence>
<keyword evidence="11 14" id="KW-1015">Disulfide bond</keyword>
<comment type="similarity">
    <text evidence="2 14">Belongs to the DsbB family.</text>
</comment>
<dbReference type="GO" id="GO:0005886">
    <property type="term" value="C:plasma membrane"/>
    <property type="evidence" value="ECO:0007669"/>
    <property type="project" value="UniProtKB-SubCell"/>
</dbReference>
<evidence type="ECO:0000256" key="15">
    <source>
        <dbReference type="SAM" id="Phobius"/>
    </source>
</evidence>
<dbReference type="InterPro" id="IPR003752">
    <property type="entry name" value="DiS_bond_form_DsbB/BdbC"/>
</dbReference>
<evidence type="ECO:0000256" key="8">
    <source>
        <dbReference type="ARBA" id="ARBA00022989"/>
    </source>
</evidence>
<evidence type="ECO:0000256" key="14">
    <source>
        <dbReference type="HAMAP-Rule" id="MF_00286"/>
    </source>
</evidence>